<comment type="similarity">
    <text evidence="4">Belongs to the TonB-dependent receptor family.</text>
</comment>
<evidence type="ECO:0000256" key="2">
    <source>
        <dbReference type="ARBA" id="ARBA00023136"/>
    </source>
</evidence>
<evidence type="ECO:0000259" key="6">
    <source>
        <dbReference type="Pfam" id="PF00593"/>
    </source>
</evidence>
<dbReference type="Gene3D" id="2.170.130.10">
    <property type="entry name" value="TonB-dependent receptor, plug domain"/>
    <property type="match status" value="1"/>
</dbReference>
<evidence type="ECO:0000256" key="4">
    <source>
        <dbReference type="RuleBase" id="RU003357"/>
    </source>
</evidence>
<evidence type="ECO:0000256" key="1">
    <source>
        <dbReference type="ARBA" id="ARBA00004442"/>
    </source>
</evidence>
<dbReference type="AlphaFoldDB" id="A0A5M6DFV4"/>
<dbReference type="Pfam" id="PF07715">
    <property type="entry name" value="Plug"/>
    <property type="match status" value="1"/>
</dbReference>
<comment type="subcellular location">
    <subcellularLocation>
        <location evidence="1 4">Cell outer membrane</location>
    </subcellularLocation>
</comment>
<name>A0A5M6DFV4_9BACT</name>
<feature type="domain" description="TonB-dependent receptor plug" evidence="7">
    <location>
        <begin position="138"/>
        <end position="241"/>
    </location>
</feature>
<keyword evidence="2 4" id="KW-0472">Membrane</keyword>
<feature type="signal peptide" evidence="5">
    <location>
        <begin position="1"/>
        <end position="24"/>
    </location>
</feature>
<gene>
    <name evidence="8" type="ORF">F0145_11170</name>
</gene>
<dbReference type="Gene3D" id="2.60.40.1120">
    <property type="entry name" value="Carboxypeptidase-like, regulatory domain"/>
    <property type="match status" value="1"/>
</dbReference>
<dbReference type="Pfam" id="PF13715">
    <property type="entry name" value="CarbopepD_reg_2"/>
    <property type="match status" value="1"/>
</dbReference>
<dbReference type="EMBL" id="VWSF01000007">
    <property type="protein sequence ID" value="KAA5546444.1"/>
    <property type="molecule type" value="Genomic_DNA"/>
</dbReference>
<keyword evidence="4" id="KW-0798">TonB box</keyword>
<dbReference type="InterPro" id="IPR008969">
    <property type="entry name" value="CarboxyPept-like_regulatory"/>
</dbReference>
<evidence type="ECO:0000259" key="7">
    <source>
        <dbReference type="Pfam" id="PF07715"/>
    </source>
</evidence>
<dbReference type="InterPro" id="IPR000531">
    <property type="entry name" value="Beta-barrel_TonB"/>
</dbReference>
<dbReference type="InterPro" id="IPR036942">
    <property type="entry name" value="Beta-barrel_TonB_sf"/>
</dbReference>
<protein>
    <submittedName>
        <fullName evidence="8">TonB-dependent receptor plug domain-containing protein</fullName>
    </submittedName>
</protein>
<evidence type="ECO:0000313" key="9">
    <source>
        <dbReference type="Proteomes" id="UP000323426"/>
    </source>
</evidence>
<proteinExistence type="inferred from homology"/>
<evidence type="ECO:0000313" key="8">
    <source>
        <dbReference type="EMBL" id="KAA5546444.1"/>
    </source>
</evidence>
<dbReference type="InterPro" id="IPR012910">
    <property type="entry name" value="Plug_dom"/>
</dbReference>
<dbReference type="SUPFAM" id="SSF49464">
    <property type="entry name" value="Carboxypeptidase regulatory domain-like"/>
    <property type="match status" value="1"/>
</dbReference>
<feature type="domain" description="TonB-dependent receptor-like beta-barrel" evidence="6">
    <location>
        <begin position="330"/>
        <end position="752"/>
    </location>
</feature>
<accession>A0A5M6DFV4</accession>
<keyword evidence="8" id="KW-0675">Receptor</keyword>
<reference evidence="8 9" key="1">
    <citation type="submission" date="2019-09" db="EMBL/GenBank/DDBJ databases">
        <title>Genome sequence and assembly of Adhaeribacter sp.</title>
        <authorList>
            <person name="Chhetri G."/>
        </authorList>
    </citation>
    <scope>NUCLEOTIDE SEQUENCE [LARGE SCALE GENOMIC DNA]</scope>
    <source>
        <strain evidence="8 9">DK36</strain>
    </source>
</reference>
<dbReference type="Gene3D" id="2.40.170.20">
    <property type="entry name" value="TonB-dependent receptor, beta-barrel domain"/>
    <property type="match status" value="1"/>
</dbReference>
<evidence type="ECO:0000256" key="5">
    <source>
        <dbReference type="SAM" id="SignalP"/>
    </source>
</evidence>
<evidence type="ECO:0000256" key="3">
    <source>
        <dbReference type="ARBA" id="ARBA00023237"/>
    </source>
</evidence>
<dbReference type="RefSeq" id="WP_150088491.1">
    <property type="nucleotide sequence ID" value="NZ_VWSF01000007.1"/>
</dbReference>
<dbReference type="InterPro" id="IPR037066">
    <property type="entry name" value="Plug_dom_sf"/>
</dbReference>
<dbReference type="Pfam" id="PF00593">
    <property type="entry name" value="TonB_dep_Rec_b-barrel"/>
    <property type="match status" value="1"/>
</dbReference>
<dbReference type="GO" id="GO:0009279">
    <property type="term" value="C:cell outer membrane"/>
    <property type="evidence" value="ECO:0007669"/>
    <property type="project" value="UniProtKB-SubCell"/>
</dbReference>
<keyword evidence="3" id="KW-0998">Cell outer membrane</keyword>
<dbReference type="SUPFAM" id="SSF56935">
    <property type="entry name" value="Porins"/>
    <property type="match status" value="1"/>
</dbReference>
<sequence>MFQKNRFVYVIVCLLLLLGLQAHAQTLTQTIRGRVLDKESQEPLIGASIAITSTEPLKGTITDSDGYFKIERVPVGRHTLKINYLGYEEQVLPELLLGSGKELVLNIGLIESIRQMNEVVITGEQEKGVPLNEMATLSARSISVEETKRYAASINDPARAAQSYAGVGSTDDTSNEIVVRGNSPRGVLWRIEGVEVPNPNHFGEEGASGGGVSILSVNMLDNSDFYTGAFPAEYGNALSGVFDIKLRRGNNEKREYALQAGVLGLDFAAEGPFKAGYKGSYLVNYRYSTLAILNKIGVNIAGDGALDFQDFSYKLHLPTAKAGVFSVWGIGGHSQQNIEAARDVTKWQNRWDNYDDKFISSMAATGISHTYFLPNNAYLESAITFSGSRNEYRQDSLSTEFSPNLIYRHQFNNITGRASVLYNQKFNARHTLRTGIIYSNLGFDLFSEGTNNDEHELQRYVSNDGRTGLWQAYGQWKYRFAEKWTLNTGLHAISLALNGNTSVEPRLGLKWNFSPTQSLGAGFGVHSRHESMNLYFAEKPLANGQLSYPNKELGFTKSKHYVISYDNQLREDLRLKVESYYQSLYNVPVWANQTNTESALNATDGFTTDSLINTGRGKNYGVEMTLEKFFTKNYYFLITGSLYNSKYTASNGQEFDTRFNGQHLLNALIGKEFKVGNQKTNLIGVNFRLNWAGGNRYTPVDLEKSRTQNKAVYVQDKRNTLQAADYFRTDIRVSYRKNKPKASYILSLDLQNATNRLNVYNQYFDLETETIKTSTMSGLIPVLNYRIEF</sequence>
<organism evidence="8 9">
    <name type="scientific">Adhaeribacter rhizoryzae</name>
    <dbReference type="NCBI Taxonomy" id="2607907"/>
    <lineage>
        <taxon>Bacteria</taxon>
        <taxon>Pseudomonadati</taxon>
        <taxon>Bacteroidota</taxon>
        <taxon>Cytophagia</taxon>
        <taxon>Cytophagales</taxon>
        <taxon>Hymenobacteraceae</taxon>
        <taxon>Adhaeribacter</taxon>
    </lineage>
</organism>
<keyword evidence="9" id="KW-1185">Reference proteome</keyword>
<keyword evidence="5" id="KW-0732">Signal</keyword>
<feature type="chain" id="PRO_5024424564" evidence="5">
    <location>
        <begin position="25"/>
        <end position="789"/>
    </location>
</feature>
<comment type="caution">
    <text evidence="8">The sequence shown here is derived from an EMBL/GenBank/DDBJ whole genome shotgun (WGS) entry which is preliminary data.</text>
</comment>
<dbReference type="Proteomes" id="UP000323426">
    <property type="component" value="Unassembled WGS sequence"/>
</dbReference>